<dbReference type="PANTHER" id="PTHR33336:SF3">
    <property type="entry name" value="ABM DOMAIN-CONTAINING PROTEIN"/>
    <property type="match status" value="1"/>
</dbReference>
<dbReference type="PANTHER" id="PTHR33336">
    <property type="entry name" value="QUINOL MONOOXYGENASE YGIN-RELATED"/>
    <property type="match status" value="1"/>
</dbReference>
<evidence type="ECO:0000313" key="2">
    <source>
        <dbReference type="EMBL" id="QDQ12698.1"/>
    </source>
</evidence>
<sequence>MIFITVKFTVRPERSDDWLGLVDDFTRATRDEPGNIFFEWSRSVDNPHQFVLVEAFRDSEAGREHVQSAHFAAAMETMSYAIASTPEIVSTEIPGMDGWGAMGEVSPREA</sequence>
<reference evidence="2 3" key="1">
    <citation type="journal article" date="2019" name="J. Ind. Microbiol. Biotechnol.">
        <title>The complete genomic sequence of Streptomyces spectabilis NRRL-2792 and identification of secondary metabolite biosynthetic gene clusters.</title>
        <authorList>
            <person name="Sinha A."/>
            <person name="Phillips-Salemka S."/>
            <person name="Niraula T.A."/>
            <person name="Short K.A."/>
            <person name="Niraula N.P."/>
        </authorList>
    </citation>
    <scope>NUCLEOTIDE SEQUENCE [LARGE SCALE GENOMIC DNA]</scope>
    <source>
        <strain evidence="2 3">NRRL 2792</strain>
    </source>
</reference>
<dbReference type="InterPro" id="IPR050744">
    <property type="entry name" value="AI-2_Isomerase_LsrG"/>
</dbReference>
<evidence type="ECO:0000313" key="3">
    <source>
        <dbReference type="Proteomes" id="UP000316806"/>
    </source>
</evidence>
<evidence type="ECO:0000259" key="1">
    <source>
        <dbReference type="PROSITE" id="PS51725"/>
    </source>
</evidence>
<dbReference type="AlphaFoldDB" id="A0A516RAL8"/>
<dbReference type="EMBL" id="CP040916">
    <property type="protein sequence ID" value="QDQ12698.1"/>
    <property type="molecule type" value="Genomic_DNA"/>
</dbReference>
<organism evidence="2 3">
    <name type="scientific">Streptomyces spectabilis</name>
    <dbReference type="NCBI Taxonomy" id="68270"/>
    <lineage>
        <taxon>Bacteria</taxon>
        <taxon>Bacillati</taxon>
        <taxon>Actinomycetota</taxon>
        <taxon>Actinomycetes</taxon>
        <taxon>Kitasatosporales</taxon>
        <taxon>Streptomycetaceae</taxon>
        <taxon>Streptomyces</taxon>
    </lineage>
</organism>
<accession>A0A516RAL8</accession>
<dbReference type="InterPro" id="IPR007138">
    <property type="entry name" value="ABM_dom"/>
</dbReference>
<dbReference type="Pfam" id="PF03992">
    <property type="entry name" value="ABM"/>
    <property type="match status" value="1"/>
</dbReference>
<protein>
    <submittedName>
        <fullName evidence="2">Antibiotic biosynthesis monooxygenase</fullName>
    </submittedName>
</protein>
<dbReference type="PROSITE" id="PS51725">
    <property type="entry name" value="ABM"/>
    <property type="match status" value="1"/>
</dbReference>
<dbReference type="Proteomes" id="UP000316806">
    <property type="component" value="Chromosome"/>
</dbReference>
<dbReference type="RefSeq" id="WP_144320031.1">
    <property type="nucleotide sequence ID" value="NZ_CP040916.1"/>
</dbReference>
<keyword evidence="2" id="KW-0503">Monooxygenase</keyword>
<name>A0A516RAL8_STRST</name>
<gene>
    <name evidence="2" type="ORF">FH965_20785</name>
</gene>
<dbReference type="GO" id="GO:0004497">
    <property type="term" value="F:monooxygenase activity"/>
    <property type="evidence" value="ECO:0007669"/>
    <property type="project" value="UniProtKB-KW"/>
</dbReference>
<dbReference type="InterPro" id="IPR011008">
    <property type="entry name" value="Dimeric_a/b-barrel"/>
</dbReference>
<proteinExistence type="predicted"/>
<feature type="domain" description="ABM" evidence="1">
    <location>
        <begin position="2"/>
        <end position="93"/>
    </location>
</feature>
<dbReference type="SUPFAM" id="SSF54909">
    <property type="entry name" value="Dimeric alpha+beta barrel"/>
    <property type="match status" value="1"/>
</dbReference>
<dbReference type="Gene3D" id="3.30.70.100">
    <property type="match status" value="1"/>
</dbReference>
<keyword evidence="2" id="KW-0560">Oxidoreductase</keyword>